<dbReference type="Proteomes" id="UP001314170">
    <property type="component" value="Unassembled WGS sequence"/>
</dbReference>
<organism evidence="1 2">
    <name type="scientific">Dovyalis caffra</name>
    <dbReference type="NCBI Taxonomy" id="77055"/>
    <lineage>
        <taxon>Eukaryota</taxon>
        <taxon>Viridiplantae</taxon>
        <taxon>Streptophyta</taxon>
        <taxon>Embryophyta</taxon>
        <taxon>Tracheophyta</taxon>
        <taxon>Spermatophyta</taxon>
        <taxon>Magnoliopsida</taxon>
        <taxon>eudicotyledons</taxon>
        <taxon>Gunneridae</taxon>
        <taxon>Pentapetalae</taxon>
        <taxon>rosids</taxon>
        <taxon>fabids</taxon>
        <taxon>Malpighiales</taxon>
        <taxon>Salicaceae</taxon>
        <taxon>Flacourtieae</taxon>
        <taxon>Dovyalis</taxon>
    </lineage>
</organism>
<protein>
    <submittedName>
        <fullName evidence="1">Uncharacterized protein</fullName>
    </submittedName>
</protein>
<gene>
    <name evidence="1" type="ORF">DCAF_LOCUS20233</name>
</gene>
<name>A0AAV1S809_9ROSI</name>
<sequence>MEHQYCDNCQSPAGYHQRTVTVEVEVEAMIWNPGGPGRYQVGSAGSEILRIPTFELDAILTKGKQEQLIASGK</sequence>
<evidence type="ECO:0000313" key="1">
    <source>
        <dbReference type="EMBL" id="CAK7347546.1"/>
    </source>
</evidence>
<keyword evidence="2" id="KW-1185">Reference proteome</keyword>
<evidence type="ECO:0000313" key="2">
    <source>
        <dbReference type="Proteomes" id="UP001314170"/>
    </source>
</evidence>
<accession>A0AAV1S809</accession>
<comment type="caution">
    <text evidence="1">The sequence shown here is derived from an EMBL/GenBank/DDBJ whole genome shotgun (WGS) entry which is preliminary data.</text>
</comment>
<dbReference type="EMBL" id="CAWUPB010001173">
    <property type="protein sequence ID" value="CAK7347546.1"/>
    <property type="molecule type" value="Genomic_DNA"/>
</dbReference>
<reference evidence="1 2" key="1">
    <citation type="submission" date="2024-01" db="EMBL/GenBank/DDBJ databases">
        <authorList>
            <person name="Waweru B."/>
        </authorList>
    </citation>
    <scope>NUCLEOTIDE SEQUENCE [LARGE SCALE GENOMIC DNA]</scope>
</reference>
<proteinExistence type="predicted"/>
<dbReference type="AlphaFoldDB" id="A0AAV1S809"/>